<dbReference type="EMBL" id="ABVL01000010">
    <property type="protein sequence ID" value="EDY18993.1"/>
    <property type="molecule type" value="Genomic_DNA"/>
</dbReference>
<keyword evidence="3" id="KW-1185">Reference proteome</keyword>
<gene>
    <name evidence="2" type="ORF">CfE428DRAFT_3651</name>
</gene>
<proteinExistence type="predicted"/>
<keyword evidence="1" id="KW-0732">Signal</keyword>
<feature type="chain" id="PRO_5002802741" evidence="1">
    <location>
        <begin position="20"/>
        <end position="177"/>
    </location>
</feature>
<protein>
    <submittedName>
        <fullName evidence="2">Uncharacterized protein</fullName>
    </submittedName>
</protein>
<accession>B4D413</accession>
<dbReference type="RefSeq" id="WP_006980976.1">
    <property type="nucleotide sequence ID" value="NZ_ABVL01000010.1"/>
</dbReference>
<sequence length="177" mass="20373" precursor="true">MKRYFLLLASLLAATAAFGENGRNIVGGDTSTAIDKANVLPLALDDAFQFRKQIVILNDPQVLKPSFDPMINFERTRLNYGALNSYERRSRYGHYFKFFWRSKRKADLTVRFEYRQQNLGAFVQAKEYHVKDAKGSYVSEFDVLGDQYIEDGKVAGWRVILIENGKIVGLNQSFLWN</sequence>
<comment type="caution">
    <text evidence="2">The sequence shown here is derived from an EMBL/GenBank/DDBJ whole genome shotgun (WGS) entry which is preliminary data.</text>
</comment>
<dbReference type="STRING" id="497964.CfE428DRAFT_3651"/>
<organism evidence="2 3">
    <name type="scientific">Chthoniobacter flavus Ellin428</name>
    <dbReference type="NCBI Taxonomy" id="497964"/>
    <lineage>
        <taxon>Bacteria</taxon>
        <taxon>Pseudomonadati</taxon>
        <taxon>Verrucomicrobiota</taxon>
        <taxon>Spartobacteria</taxon>
        <taxon>Chthoniobacterales</taxon>
        <taxon>Chthoniobacteraceae</taxon>
        <taxon>Chthoniobacter</taxon>
    </lineage>
</organism>
<name>B4D413_9BACT</name>
<dbReference type="AlphaFoldDB" id="B4D413"/>
<feature type="signal peptide" evidence="1">
    <location>
        <begin position="1"/>
        <end position="19"/>
    </location>
</feature>
<reference evidence="2 3" key="1">
    <citation type="journal article" date="2011" name="J. Bacteriol.">
        <title>Genome sequence of Chthoniobacter flavus Ellin428, an aerobic heterotrophic soil bacterium.</title>
        <authorList>
            <person name="Kant R."/>
            <person name="van Passel M.W."/>
            <person name="Palva A."/>
            <person name="Lucas S."/>
            <person name="Lapidus A."/>
            <person name="Glavina Del Rio T."/>
            <person name="Dalin E."/>
            <person name="Tice H."/>
            <person name="Bruce D."/>
            <person name="Goodwin L."/>
            <person name="Pitluck S."/>
            <person name="Larimer F.W."/>
            <person name="Land M.L."/>
            <person name="Hauser L."/>
            <person name="Sangwan P."/>
            <person name="de Vos W.M."/>
            <person name="Janssen P.H."/>
            <person name="Smidt H."/>
        </authorList>
    </citation>
    <scope>NUCLEOTIDE SEQUENCE [LARGE SCALE GENOMIC DNA]</scope>
    <source>
        <strain evidence="2 3">Ellin428</strain>
    </source>
</reference>
<evidence type="ECO:0000313" key="3">
    <source>
        <dbReference type="Proteomes" id="UP000005824"/>
    </source>
</evidence>
<evidence type="ECO:0000256" key="1">
    <source>
        <dbReference type="SAM" id="SignalP"/>
    </source>
</evidence>
<evidence type="ECO:0000313" key="2">
    <source>
        <dbReference type="EMBL" id="EDY18993.1"/>
    </source>
</evidence>
<dbReference type="InParanoid" id="B4D413"/>
<dbReference type="Proteomes" id="UP000005824">
    <property type="component" value="Unassembled WGS sequence"/>
</dbReference>
<dbReference type="eggNOG" id="ENOG5033F9E">
    <property type="taxonomic scope" value="Bacteria"/>
</dbReference>